<dbReference type="AlphaFoldDB" id="A0A0E0DLU4"/>
<feature type="domain" description="Jacalin-type lectin" evidence="2">
    <location>
        <begin position="4"/>
        <end position="146"/>
    </location>
</feature>
<dbReference type="Gene3D" id="2.100.10.30">
    <property type="entry name" value="Jacalin-like lectin domain"/>
    <property type="match status" value="1"/>
</dbReference>
<keyword evidence="4" id="KW-1185">Reference proteome</keyword>
<keyword evidence="1" id="KW-0430">Lectin</keyword>
<proteinExistence type="predicted"/>
<dbReference type="Proteomes" id="UP000008021">
    <property type="component" value="Chromosome 5"/>
</dbReference>
<name>A0A0E0DLU4_9ORYZ</name>
<accession>A0A0E0DLU4</accession>
<dbReference type="InterPro" id="IPR001229">
    <property type="entry name" value="Jacalin-like_lectin_dom"/>
</dbReference>
<reference evidence="3" key="2">
    <citation type="submission" date="2018-05" db="EMBL/GenBank/DDBJ databases">
        <title>OmerRS3 (Oryza meridionalis Reference Sequence Version 3).</title>
        <authorList>
            <person name="Zhang J."/>
            <person name="Kudrna D."/>
            <person name="Lee S."/>
            <person name="Talag J."/>
            <person name="Welchert J."/>
            <person name="Wing R.A."/>
        </authorList>
    </citation>
    <scope>NUCLEOTIDE SEQUENCE [LARGE SCALE GENOMIC DNA]</scope>
    <source>
        <strain evidence="3">cv. OR44</strain>
    </source>
</reference>
<reference evidence="3" key="1">
    <citation type="submission" date="2015-04" db="UniProtKB">
        <authorList>
            <consortium name="EnsemblPlants"/>
        </authorList>
    </citation>
    <scope>IDENTIFICATION</scope>
</reference>
<dbReference type="PROSITE" id="PS51752">
    <property type="entry name" value="JACALIN_LECTIN"/>
    <property type="match status" value="1"/>
</dbReference>
<evidence type="ECO:0000256" key="1">
    <source>
        <dbReference type="ARBA" id="ARBA00022734"/>
    </source>
</evidence>
<organism evidence="3">
    <name type="scientific">Oryza meridionalis</name>
    <dbReference type="NCBI Taxonomy" id="40149"/>
    <lineage>
        <taxon>Eukaryota</taxon>
        <taxon>Viridiplantae</taxon>
        <taxon>Streptophyta</taxon>
        <taxon>Embryophyta</taxon>
        <taxon>Tracheophyta</taxon>
        <taxon>Spermatophyta</taxon>
        <taxon>Magnoliopsida</taxon>
        <taxon>Liliopsida</taxon>
        <taxon>Poales</taxon>
        <taxon>Poaceae</taxon>
        <taxon>BOP clade</taxon>
        <taxon>Oryzoideae</taxon>
        <taxon>Oryzeae</taxon>
        <taxon>Oryzinae</taxon>
        <taxon>Oryza</taxon>
    </lineage>
</organism>
<dbReference type="Pfam" id="PF01419">
    <property type="entry name" value="Jacalin"/>
    <property type="match status" value="1"/>
</dbReference>
<evidence type="ECO:0000313" key="3">
    <source>
        <dbReference type="EnsemblPlants" id="OMERI05G02870.1"/>
    </source>
</evidence>
<dbReference type="Gramene" id="OMERI05G02870.1">
    <property type="protein sequence ID" value="OMERI05G02870.1"/>
    <property type="gene ID" value="OMERI05G02870"/>
</dbReference>
<dbReference type="PANTHER" id="PTHR46506">
    <property type="entry name" value="OS05G0143600 PROTEIN"/>
    <property type="match status" value="1"/>
</dbReference>
<dbReference type="HOGENOM" id="CLU_078923_4_0_1"/>
<dbReference type="EnsemblPlants" id="OMERI05G02870.1">
    <property type="protein sequence ID" value="OMERI05G02870.1"/>
    <property type="gene ID" value="OMERI05G02870"/>
</dbReference>
<protein>
    <recommendedName>
        <fullName evidence="2">Jacalin-type lectin domain-containing protein</fullName>
    </recommendedName>
</protein>
<dbReference type="InterPro" id="IPR036404">
    <property type="entry name" value="Jacalin-like_lectin_dom_sf"/>
</dbReference>
<dbReference type="STRING" id="40149.A0A0E0DLU4"/>
<dbReference type="GO" id="GO:0030246">
    <property type="term" value="F:carbohydrate binding"/>
    <property type="evidence" value="ECO:0007669"/>
    <property type="project" value="UniProtKB-KW"/>
</dbReference>
<evidence type="ECO:0000259" key="2">
    <source>
        <dbReference type="PROSITE" id="PS51752"/>
    </source>
</evidence>
<evidence type="ECO:0000313" key="4">
    <source>
        <dbReference type="Proteomes" id="UP000008021"/>
    </source>
</evidence>
<dbReference type="SUPFAM" id="SSF51101">
    <property type="entry name" value="Mannose-binding lectins"/>
    <property type="match status" value="1"/>
</dbReference>
<sequence>MEGLAKIGPWGGDGGDPQDIVLAAAPPGEHRGQERRRHRRAVLHLRRHRRREAHRRAVGRLRREEAQVKLGEAERVTEVSGTLGPWGDHACVVKSRWRSAGKTHGPFGEEVAGAAFRVPVKGGGRVVGFFARSGWLLDAVGIYVHP</sequence>